<evidence type="ECO:0000259" key="2">
    <source>
        <dbReference type="PROSITE" id="PS51846"/>
    </source>
</evidence>
<gene>
    <name evidence="3" type="ORF">METZ01_LOCUS93108</name>
</gene>
<name>A0A381VJ83_9ZZZZ</name>
<dbReference type="Pfam" id="PF01595">
    <property type="entry name" value="CNNM"/>
    <property type="match status" value="1"/>
</dbReference>
<protein>
    <recommendedName>
        <fullName evidence="2">CNNM transmembrane domain-containing protein</fullName>
    </recommendedName>
</protein>
<dbReference type="InterPro" id="IPR002550">
    <property type="entry name" value="CNNM"/>
</dbReference>
<proteinExistence type="predicted"/>
<evidence type="ECO:0000313" key="3">
    <source>
        <dbReference type="EMBL" id="SVA40254.1"/>
    </source>
</evidence>
<evidence type="ECO:0000256" key="1">
    <source>
        <dbReference type="SAM" id="Phobius"/>
    </source>
</evidence>
<sequence>MDLAILLGIFFCLTQSALFSGLTLGLFGLSRLKLEIEVESGNQAAVQVLELRADANLLLTTLLWGNVSINVLLTLLTDSVLSGLSAFFFSSICITLFGEILPQAYFSRNALRMGIILVPVIKFYRFILYPVSKPTALLLDKWLGKEGVLYFKEEDIRIMLQKHMESRDSDISRLEGTGALNFLSIDDLPVGDEGELVDPVSIIPLETEFDLPVFPAFQRNPDDPFLLQVQESGKKWVILTTKEGAPRLVINADLFLRDALFGVEPFRPYSYCHRPIVVSDASTPLGEVIQKLRVHPEHTEDDVIDNDLILCWNAEKRIITGADLLGRLLRGIAGRKPQFVMAEHK</sequence>
<feature type="transmembrane region" description="Helical" evidence="1">
    <location>
        <begin position="80"/>
        <end position="98"/>
    </location>
</feature>
<reference evidence="3" key="1">
    <citation type="submission" date="2018-05" db="EMBL/GenBank/DDBJ databases">
        <authorList>
            <person name="Lanie J.A."/>
            <person name="Ng W.-L."/>
            <person name="Kazmierczak K.M."/>
            <person name="Andrzejewski T.M."/>
            <person name="Davidsen T.M."/>
            <person name="Wayne K.J."/>
            <person name="Tettelin H."/>
            <person name="Glass J.I."/>
            <person name="Rusch D."/>
            <person name="Podicherti R."/>
            <person name="Tsui H.-C.T."/>
            <person name="Winkler M.E."/>
        </authorList>
    </citation>
    <scope>NUCLEOTIDE SEQUENCE</scope>
</reference>
<dbReference type="AlphaFoldDB" id="A0A381VJ83"/>
<accession>A0A381VJ83</accession>
<dbReference type="PROSITE" id="PS51846">
    <property type="entry name" value="CNNM"/>
    <property type="match status" value="1"/>
</dbReference>
<dbReference type="PANTHER" id="PTHR12064">
    <property type="entry name" value="METAL TRANSPORTER CNNM"/>
    <property type="match status" value="1"/>
</dbReference>
<feature type="domain" description="CNNM transmembrane" evidence="2">
    <location>
        <begin position="1"/>
        <end position="175"/>
    </location>
</feature>
<dbReference type="GO" id="GO:0010960">
    <property type="term" value="P:magnesium ion homeostasis"/>
    <property type="evidence" value="ECO:0007669"/>
    <property type="project" value="InterPro"/>
</dbReference>
<keyword evidence="1" id="KW-1133">Transmembrane helix</keyword>
<dbReference type="EMBL" id="UINC01008957">
    <property type="protein sequence ID" value="SVA40254.1"/>
    <property type="molecule type" value="Genomic_DNA"/>
</dbReference>
<dbReference type="PANTHER" id="PTHR12064:SF94">
    <property type="entry name" value="UNEXTENDED PROTEIN"/>
    <property type="match status" value="1"/>
</dbReference>
<keyword evidence="1" id="KW-0472">Membrane</keyword>
<organism evidence="3">
    <name type="scientific">marine metagenome</name>
    <dbReference type="NCBI Taxonomy" id="408172"/>
    <lineage>
        <taxon>unclassified sequences</taxon>
        <taxon>metagenomes</taxon>
        <taxon>ecological metagenomes</taxon>
    </lineage>
</organism>
<dbReference type="InterPro" id="IPR045095">
    <property type="entry name" value="ACDP"/>
</dbReference>
<keyword evidence="1" id="KW-0812">Transmembrane</keyword>